<dbReference type="RefSeq" id="WP_281399487.1">
    <property type="nucleotide sequence ID" value="NZ_JACHIW010000001.1"/>
</dbReference>
<evidence type="ECO:0000313" key="2">
    <source>
        <dbReference type="EMBL" id="MBB5157562.1"/>
    </source>
</evidence>
<dbReference type="AlphaFoldDB" id="A0A840Q4Y2"/>
<reference evidence="2 3" key="1">
    <citation type="submission" date="2020-08" db="EMBL/GenBank/DDBJ databases">
        <title>Sequencing the genomes of 1000 actinobacteria strains.</title>
        <authorList>
            <person name="Klenk H.-P."/>
        </authorList>
    </citation>
    <scope>NUCLEOTIDE SEQUENCE [LARGE SCALE GENOMIC DNA]</scope>
    <source>
        <strain evidence="2 3">DSM 45584</strain>
    </source>
</reference>
<organism evidence="2 3">
    <name type="scientific">Saccharopolyspora phatthalungensis</name>
    <dbReference type="NCBI Taxonomy" id="664693"/>
    <lineage>
        <taxon>Bacteria</taxon>
        <taxon>Bacillati</taxon>
        <taxon>Actinomycetota</taxon>
        <taxon>Actinomycetes</taxon>
        <taxon>Pseudonocardiales</taxon>
        <taxon>Pseudonocardiaceae</taxon>
        <taxon>Saccharopolyspora</taxon>
    </lineage>
</organism>
<sequence>MADFGPKVGSGAALLPRGDRRAPNDATDLARLDELERDVPD</sequence>
<dbReference type="Gene3D" id="1.10.10.1140">
    <property type="entry name" value="Glutamine-dependent NAD+ synthetase, C-terminal domain"/>
    <property type="match status" value="1"/>
</dbReference>
<evidence type="ECO:0000256" key="1">
    <source>
        <dbReference type="SAM" id="MobiDB-lite"/>
    </source>
</evidence>
<keyword evidence="3" id="KW-1185">Reference proteome</keyword>
<dbReference type="EMBL" id="JACHIW010000001">
    <property type="protein sequence ID" value="MBB5157562.1"/>
    <property type="molecule type" value="Genomic_DNA"/>
</dbReference>
<evidence type="ECO:0000313" key="3">
    <source>
        <dbReference type="Proteomes" id="UP000584374"/>
    </source>
</evidence>
<comment type="caution">
    <text evidence="2">The sequence shown here is derived from an EMBL/GenBank/DDBJ whole genome shotgun (WGS) entry which is preliminary data.</text>
</comment>
<gene>
    <name evidence="2" type="ORF">BJ970_005096</name>
</gene>
<accession>A0A840Q4Y2</accession>
<dbReference type="Proteomes" id="UP000584374">
    <property type="component" value="Unassembled WGS sequence"/>
</dbReference>
<proteinExistence type="predicted"/>
<feature type="region of interest" description="Disordered" evidence="1">
    <location>
        <begin position="1"/>
        <end position="41"/>
    </location>
</feature>
<dbReference type="InterPro" id="IPR041856">
    <property type="entry name" value="NAD+_synth_C"/>
</dbReference>
<feature type="compositionally biased region" description="Basic and acidic residues" evidence="1">
    <location>
        <begin position="17"/>
        <end position="41"/>
    </location>
</feature>
<name>A0A840Q4Y2_9PSEU</name>
<protein>
    <submittedName>
        <fullName evidence="2">Uncharacterized protein</fullName>
    </submittedName>
</protein>